<gene>
    <name evidence="3" type="ORF">K8U61_09000</name>
</gene>
<reference evidence="3 4" key="1">
    <citation type="submission" date="2021-09" db="EMBL/GenBank/DDBJ databases">
        <title>Whole genome sequence of Nocardioides sp. GBK3QG-3.</title>
        <authorList>
            <person name="Tuo L."/>
        </authorList>
    </citation>
    <scope>NUCLEOTIDE SEQUENCE [LARGE SCALE GENOMIC DNA]</scope>
    <source>
        <strain evidence="3 4">GBK3QG-3</strain>
    </source>
</reference>
<proteinExistence type="predicted"/>
<name>A0ABS7UCD0_9ACTN</name>
<feature type="transmembrane region" description="Helical" evidence="2">
    <location>
        <begin position="41"/>
        <end position="60"/>
    </location>
</feature>
<dbReference type="Proteomes" id="UP000780875">
    <property type="component" value="Unassembled WGS sequence"/>
</dbReference>
<keyword evidence="2" id="KW-0472">Membrane</keyword>
<feature type="region of interest" description="Disordered" evidence="1">
    <location>
        <begin position="235"/>
        <end position="257"/>
    </location>
</feature>
<feature type="transmembrane region" description="Helical" evidence="2">
    <location>
        <begin position="115"/>
        <end position="136"/>
    </location>
</feature>
<keyword evidence="4" id="KW-1185">Reference proteome</keyword>
<evidence type="ECO:0000256" key="1">
    <source>
        <dbReference type="SAM" id="MobiDB-lite"/>
    </source>
</evidence>
<keyword evidence="2" id="KW-1133">Transmembrane helix</keyword>
<protein>
    <recommendedName>
        <fullName evidence="5">PH domain-containing protein</fullName>
    </recommendedName>
</protein>
<sequence length="257" mass="27242">MSRGYPAVRALLLGTNVLLGIALVAGGLLATGAAWQVRLVLVLYGLCWLATLPIVARSWWGVRPTGERVQTAGGATVVGYDPSPARGGAFVCGWLTAVTALAGLLGLAAGAIAGGVLGLLLAGFFALPLTDLLLALRRGAWLSLTRQRIVVRGWRTESSLDWADVAGVEVVRSDRRPHLLIRAAVGSTSWQGRQLPRAWPARSHLEPGLLLVDAAAVEPHTALLYEAMQRWTRDPSTRTDLGTAEAERELHPAGQSA</sequence>
<organism evidence="3 4">
    <name type="scientific">Nocardioides mangrovi</name>
    <dbReference type="NCBI Taxonomy" id="2874580"/>
    <lineage>
        <taxon>Bacteria</taxon>
        <taxon>Bacillati</taxon>
        <taxon>Actinomycetota</taxon>
        <taxon>Actinomycetes</taxon>
        <taxon>Propionibacteriales</taxon>
        <taxon>Nocardioidaceae</taxon>
        <taxon>Nocardioides</taxon>
    </lineage>
</organism>
<dbReference type="RefSeq" id="WP_224122670.1">
    <property type="nucleotide sequence ID" value="NZ_JAIQZJ010000004.1"/>
</dbReference>
<evidence type="ECO:0008006" key="5">
    <source>
        <dbReference type="Google" id="ProtNLM"/>
    </source>
</evidence>
<evidence type="ECO:0000313" key="4">
    <source>
        <dbReference type="Proteomes" id="UP000780875"/>
    </source>
</evidence>
<comment type="caution">
    <text evidence="3">The sequence shown here is derived from an EMBL/GenBank/DDBJ whole genome shotgun (WGS) entry which is preliminary data.</text>
</comment>
<evidence type="ECO:0000313" key="3">
    <source>
        <dbReference type="EMBL" id="MBZ5738297.1"/>
    </source>
</evidence>
<accession>A0ABS7UCD0</accession>
<feature type="transmembrane region" description="Helical" evidence="2">
    <location>
        <begin position="12"/>
        <end position="35"/>
    </location>
</feature>
<feature type="transmembrane region" description="Helical" evidence="2">
    <location>
        <begin position="89"/>
        <end position="109"/>
    </location>
</feature>
<dbReference type="EMBL" id="JAIQZJ010000004">
    <property type="protein sequence ID" value="MBZ5738297.1"/>
    <property type="molecule type" value="Genomic_DNA"/>
</dbReference>
<evidence type="ECO:0000256" key="2">
    <source>
        <dbReference type="SAM" id="Phobius"/>
    </source>
</evidence>
<keyword evidence="2" id="KW-0812">Transmembrane</keyword>